<evidence type="ECO:0000313" key="3">
    <source>
        <dbReference type="EMBL" id="TRA87525.1"/>
    </source>
</evidence>
<dbReference type="Pfam" id="PF09867">
    <property type="entry name" value="TagF_N"/>
    <property type="match status" value="1"/>
</dbReference>
<comment type="caution">
    <text evidence="3">The sequence shown here is derived from an EMBL/GenBank/DDBJ whole genome shotgun (WGS) entry which is preliminary data.</text>
</comment>
<dbReference type="PROSITE" id="PS51746">
    <property type="entry name" value="PPM_2"/>
    <property type="match status" value="1"/>
</dbReference>
<evidence type="ECO:0000256" key="1">
    <source>
        <dbReference type="SAM" id="MobiDB-lite"/>
    </source>
</evidence>
<feature type="region of interest" description="Disordered" evidence="1">
    <location>
        <begin position="208"/>
        <end position="245"/>
    </location>
</feature>
<dbReference type="Gene3D" id="3.40.1730.10">
    <property type="entry name" value="pa0076 domain"/>
    <property type="match status" value="1"/>
</dbReference>
<organism evidence="3 4">
    <name type="scientific">Rhizobium rhizogenes</name>
    <name type="common">Agrobacterium rhizogenes</name>
    <dbReference type="NCBI Taxonomy" id="359"/>
    <lineage>
        <taxon>Bacteria</taxon>
        <taxon>Pseudomonadati</taxon>
        <taxon>Pseudomonadota</taxon>
        <taxon>Alphaproteobacteria</taxon>
        <taxon>Hyphomicrobiales</taxon>
        <taxon>Rhizobiaceae</taxon>
        <taxon>Rhizobium/Agrobacterium group</taxon>
        <taxon>Rhizobium</taxon>
    </lineage>
</organism>
<proteinExistence type="predicted"/>
<dbReference type="EMBL" id="SGOB01000004">
    <property type="protein sequence ID" value="TRA87525.1"/>
    <property type="molecule type" value="Genomic_DNA"/>
</dbReference>
<gene>
    <name evidence="3" type="primary">tagF</name>
    <name evidence="3" type="ORF">EXN24_19405</name>
</gene>
<dbReference type="SMART" id="SM00332">
    <property type="entry name" value="PP2Cc"/>
    <property type="match status" value="1"/>
</dbReference>
<feature type="domain" description="PPM-type phosphatase" evidence="2">
    <location>
        <begin position="252"/>
        <end position="466"/>
    </location>
</feature>
<dbReference type="InterPro" id="IPR017748">
    <property type="entry name" value="TagF"/>
</dbReference>
<dbReference type="InterPro" id="IPR036457">
    <property type="entry name" value="PPM-type-like_dom_sf"/>
</dbReference>
<sequence length="470" mass="51874">MADQASRSTQTATESDRIGFFGKVPSHGDFISDGLERELIGTFDGWMRSGMYAGADMFTGRWPEIFSSSPPIRFIIERGIWGNCAYVGVLVPSADRVGRKYPLAIIAQLNGFREHPRSLYLDDTWFMAAEALAETSMTRDFDISRFITSIKKLRLPKSREEEDVPEMVRGRMPTSLWWYIDPVSRRARGLKFDGKPKASDFVRLFSDMPGKGGEDRSTPAPIPATAPEGTKQQMPPVAPAPAPVAEQPSSVTYSYATHPGTRLSLNADALFVSQTPSLFAIADGQGDSHSAAEAARLATNILAETPDAENPEMMAQQIRGRLGTINSLLLSRQTTGADVRPMASVVIASIISRRLSVLWSGDARAYLLKNGTMHQLSRDHVVVGMKKQLSQCVGLSQQFRPDIVFEEWGLQDRVLLCSYPLVQILRDRAIAEIVFNTPVKDCANALVQEALIENARENISAIVIGNRREQ</sequence>
<name>A0AA94VC27_RHIRH</name>
<dbReference type="RefSeq" id="WP_142851453.1">
    <property type="nucleotide sequence ID" value="NZ_SGOB01000004.1"/>
</dbReference>
<dbReference type="InterPro" id="IPR001932">
    <property type="entry name" value="PPM-type_phosphatase-like_dom"/>
</dbReference>
<evidence type="ECO:0000313" key="4">
    <source>
        <dbReference type="Proteomes" id="UP000320858"/>
    </source>
</evidence>
<dbReference type="AlphaFoldDB" id="A0AA94VC27"/>
<protein>
    <submittedName>
        <fullName evidence="3">Type VI secretion system-associated protein TagF</fullName>
    </submittedName>
</protein>
<accession>A0AA94VC27</accession>
<dbReference type="SUPFAM" id="SSF81606">
    <property type="entry name" value="PP2C-like"/>
    <property type="match status" value="1"/>
</dbReference>
<reference evidence="3 4" key="1">
    <citation type="journal article" date="2019" name="Appl. Microbiol. Biotechnol.">
        <title>Differential efficiency of wild type rhizogenic strains for rol gene transformation of plants.</title>
        <authorList>
            <person name="Desmet S."/>
            <person name="De Keyser E."/>
            <person name="Van Vaerenbergh J."/>
            <person name="Baeyen S."/>
            <person name="Van Huylenbroeck J."/>
            <person name="Geelen D."/>
            <person name="Dhooghe E."/>
        </authorList>
    </citation>
    <scope>NUCLEOTIDE SEQUENCE [LARGE SCALE GENOMIC DNA]</scope>
    <source>
        <strain evidence="3 4">B 4.1</strain>
    </source>
</reference>
<dbReference type="CDD" id="cd00143">
    <property type="entry name" value="PP2Cc"/>
    <property type="match status" value="1"/>
</dbReference>
<dbReference type="Proteomes" id="UP000320858">
    <property type="component" value="Unassembled WGS sequence"/>
</dbReference>
<dbReference type="Gene3D" id="3.60.40.10">
    <property type="entry name" value="PPM-type phosphatase domain"/>
    <property type="match status" value="1"/>
</dbReference>
<evidence type="ECO:0000259" key="2">
    <source>
        <dbReference type="PROSITE" id="PS51746"/>
    </source>
</evidence>
<dbReference type="Pfam" id="PF00481">
    <property type="entry name" value="PP2C"/>
    <property type="match status" value="1"/>
</dbReference>
<dbReference type="NCBIfam" id="TIGR03373">
    <property type="entry name" value="VI_minor_4"/>
    <property type="match status" value="1"/>
</dbReference>
<dbReference type="InterPro" id="IPR038225">
    <property type="entry name" value="TagF_sf"/>
</dbReference>